<gene>
    <name evidence="7" type="ORF">EI555_014898</name>
</gene>
<name>A0A4U1FT68_MONMO</name>
<accession>A0A4U1FT68</accession>
<evidence type="ECO:0000256" key="6">
    <source>
        <dbReference type="SAM" id="Phobius"/>
    </source>
</evidence>
<dbReference type="InterPro" id="IPR031671">
    <property type="entry name" value="SMIM5/18/22"/>
</dbReference>
<keyword evidence="4 6" id="KW-0472">Membrane</keyword>
<feature type="region of interest" description="Disordered" evidence="5">
    <location>
        <begin position="90"/>
        <end position="111"/>
    </location>
</feature>
<dbReference type="AlphaFoldDB" id="A0A4U1FT68"/>
<feature type="transmembrane region" description="Helical" evidence="6">
    <location>
        <begin position="148"/>
        <end position="174"/>
    </location>
</feature>
<organism evidence="7 8">
    <name type="scientific">Monodon monoceros</name>
    <name type="common">Narwhal</name>
    <name type="synonym">Ceratodon monodon</name>
    <dbReference type="NCBI Taxonomy" id="40151"/>
    <lineage>
        <taxon>Eukaryota</taxon>
        <taxon>Metazoa</taxon>
        <taxon>Chordata</taxon>
        <taxon>Craniata</taxon>
        <taxon>Vertebrata</taxon>
        <taxon>Euteleostomi</taxon>
        <taxon>Mammalia</taxon>
        <taxon>Eutheria</taxon>
        <taxon>Laurasiatheria</taxon>
        <taxon>Artiodactyla</taxon>
        <taxon>Whippomorpha</taxon>
        <taxon>Cetacea</taxon>
        <taxon>Odontoceti</taxon>
        <taxon>Monodontidae</taxon>
        <taxon>Monodon</taxon>
    </lineage>
</organism>
<evidence type="ECO:0000256" key="3">
    <source>
        <dbReference type="ARBA" id="ARBA00022989"/>
    </source>
</evidence>
<dbReference type="GO" id="GO:0016020">
    <property type="term" value="C:membrane"/>
    <property type="evidence" value="ECO:0007669"/>
    <property type="project" value="UniProtKB-SubCell"/>
</dbReference>
<evidence type="ECO:0000256" key="2">
    <source>
        <dbReference type="ARBA" id="ARBA00022692"/>
    </source>
</evidence>
<dbReference type="Proteomes" id="UP000308365">
    <property type="component" value="Unassembled WGS sequence"/>
</dbReference>
<sequence length="183" mass="20634">MAASNLALEMRSIGERLLYKLQTLPQAEPVEIVAFSVLVIFTVKAFWLCVSVVPDSLGWVTCIRSQAGSNPTQINQPDLPQHKSSLTYSGWSSGKDGHGEEAAIPPSRQRINRTQEYKQQTPVHMDRLLAKRTWKDEFWQNPFDQGGLVVICLFIITVLFLILFAIVFGLLPALDRVNEYEES</sequence>
<keyword evidence="2 6" id="KW-0812">Transmembrane</keyword>
<comment type="caution">
    <text evidence="7">The sequence shown here is derived from an EMBL/GenBank/DDBJ whole genome shotgun (WGS) entry which is preliminary data.</text>
</comment>
<dbReference type="PANTHER" id="PTHR37344:SF1">
    <property type="entry name" value="SMALL INTEGRAL MEMBRANE PROTEIN 5"/>
    <property type="match status" value="1"/>
</dbReference>
<evidence type="ECO:0000313" key="7">
    <source>
        <dbReference type="EMBL" id="TKC53443.1"/>
    </source>
</evidence>
<evidence type="ECO:0000256" key="4">
    <source>
        <dbReference type="ARBA" id="ARBA00023136"/>
    </source>
</evidence>
<evidence type="ECO:0000313" key="8">
    <source>
        <dbReference type="Proteomes" id="UP000308365"/>
    </source>
</evidence>
<dbReference type="PANTHER" id="PTHR37344">
    <property type="entry name" value="SMALL INTEGRAL MEMBRANE PROTEIN 5"/>
    <property type="match status" value="1"/>
</dbReference>
<evidence type="ECO:0000256" key="1">
    <source>
        <dbReference type="ARBA" id="ARBA00004167"/>
    </source>
</evidence>
<protein>
    <recommendedName>
        <fullName evidence="9">Small integral membrane protein 6</fullName>
    </recommendedName>
</protein>
<evidence type="ECO:0008006" key="9">
    <source>
        <dbReference type="Google" id="ProtNLM"/>
    </source>
</evidence>
<feature type="transmembrane region" description="Helical" evidence="6">
    <location>
        <begin position="32"/>
        <end position="54"/>
    </location>
</feature>
<comment type="subcellular location">
    <subcellularLocation>
        <location evidence="1">Membrane</location>
        <topology evidence="1">Single-pass membrane protein</topology>
    </subcellularLocation>
</comment>
<dbReference type="EMBL" id="RWIC01000005">
    <property type="protein sequence ID" value="TKC53443.1"/>
    <property type="molecule type" value="Genomic_DNA"/>
</dbReference>
<proteinExistence type="predicted"/>
<dbReference type="Pfam" id="PF15831">
    <property type="entry name" value="SMIM5_18_22"/>
    <property type="match status" value="1"/>
</dbReference>
<reference evidence="8" key="1">
    <citation type="journal article" date="2019" name="IScience">
        <title>Narwhal Genome Reveals Long-Term Low Genetic Diversity despite Current Large Abundance Size.</title>
        <authorList>
            <person name="Westbury M.V."/>
            <person name="Petersen B."/>
            <person name="Garde E."/>
            <person name="Heide-Jorgensen M.P."/>
            <person name="Lorenzen E.D."/>
        </authorList>
    </citation>
    <scope>NUCLEOTIDE SEQUENCE [LARGE SCALE GENOMIC DNA]</scope>
</reference>
<evidence type="ECO:0000256" key="5">
    <source>
        <dbReference type="SAM" id="MobiDB-lite"/>
    </source>
</evidence>
<dbReference type="InterPro" id="IPR047133">
    <property type="entry name" value="SMIM5"/>
</dbReference>
<keyword evidence="3 6" id="KW-1133">Transmembrane helix</keyword>
<dbReference type="CDD" id="cd20254">
    <property type="entry name" value="CASIMO1_SMIM5"/>
    <property type="match status" value="1"/>
</dbReference>